<dbReference type="Pfam" id="PF12697">
    <property type="entry name" value="Abhydrolase_6"/>
    <property type="match status" value="1"/>
</dbReference>
<sequence>MNTIKKTALRLFVASALLSSTMAVNMVVSAADEVAANPPTTITANTQSSALITNKAMKQRKPLQIVEQGIFSVGGVVLQSEGTFNPEDLWEATGAGQTLHADHANVMYQIPVKADEAPMIFLHGYGQSRMGWMTTPNGRPGWSDYFLREGHSVFLVDQPRRGEAGTTSVPGIITNKTLDQRWYTQFRIGRWENNKSVVYEGSQFPNDDASVDQFFRQMTPDTFMKTDTGFDFDPVVVGKALATTVDEVTTKTGEKPIVVTHSQGGGPGWLAATYTNNIAGIIAIEPGNPPAAGSDAYKAIDEKKIPVVFYYGDYIDNGDPAISATAFWQGRRDNAKKFAEEMNANGGNVTVIDLPKEGIYGNEHFIFQDKNSDEVEAHVEKWIKKNVK</sequence>
<feature type="domain" description="AB hydrolase-1" evidence="2">
    <location>
        <begin position="120"/>
        <end position="298"/>
    </location>
</feature>
<dbReference type="PANTHER" id="PTHR43194">
    <property type="entry name" value="HYDROLASE ALPHA/BETA FOLD FAMILY"/>
    <property type="match status" value="1"/>
</dbReference>
<evidence type="ECO:0000256" key="1">
    <source>
        <dbReference type="SAM" id="SignalP"/>
    </source>
</evidence>
<feature type="chain" id="PRO_5026754803" evidence="1">
    <location>
        <begin position="31"/>
        <end position="388"/>
    </location>
</feature>
<dbReference type="PANTHER" id="PTHR43194:SF4">
    <property type="entry name" value="AB HYDROLASE-1 DOMAIN-CONTAINING PROTEIN"/>
    <property type="match status" value="1"/>
</dbReference>
<name>A0A6N3F2L7_9FIRM</name>
<dbReference type="AlphaFoldDB" id="A0A6N3F2L7"/>
<dbReference type="InterPro" id="IPR050228">
    <property type="entry name" value="Carboxylesterase_BioH"/>
</dbReference>
<organism evidence="3">
    <name type="scientific">Veillonella ratti</name>
    <dbReference type="NCBI Taxonomy" id="103892"/>
    <lineage>
        <taxon>Bacteria</taxon>
        <taxon>Bacillati</taxon>
        <taxon>Bacillota</taxon>
        <taxon>Negativicutes</taxon>
        <taxon>Veillonellales</taxon>
        <taxon>Veillonellaceae</taxon>
        <taxon>Veillonella</taxon>
    </lineage>
</organism>
<proteinExistence type="predicted"/>
<dbReference type="Gene3D" id="3.40.50.1820">
    <property type="entry name" value="alpha/beta hydrolase"/>
    <property type="match status" value="1"/>
</dbReference>
<dbReference type="EMBL" id="CACRUX010000095">
    <property type="protein sequence ID" value="VYU46232.1"/>
    <property type="molecule type" value="Genomic_DNA"/>
</dbReference>
<gene>
    <name evidence="3" type="ORF">VRLFYP33_02133</name>
</gene>
<dbReference type="InterPro" id="IPR029058">
    <property type="entry name" value="AB_hydrolase_fold"/>
</dbReference>
<dbReference type="CDD" id="cd12810">
    <property type="entry name" value="Esterase_713_like-3"/>
    <property type="match status" value="1"/>
</dbReference>
<protein>
    <submittedName>
        <fullName evidence="3">Alpha/beta hydrolase family protein</fullName>
    </submittedName>
</protein>
<keyword evidence="1" id="KW-0732">Signal</keyword>
<accession>A0A6N3F2L7</accession>
<dbReference type="RefSeq" id="WP_156705661.1">
    <property type="nucleotide sequence ID" value="NZ_CACRUX010000095.1"/>
</dbReference>
<reference evidence="3" key="1">
    <citation type="submission" date="2019-11" db="EMBL/GenBank/DDBJ databases">
        <authorList>
            <person name="Feng L."/>
        </authorList>
    </citation>
    <scope>NUCLEOTIDE SEQUENCE</scope>
    <source>
        <strain evidence="3">VrattiLFYP33</strain>
    </source>
</reference>
<evidence type="ECO:0000259" key="2">
    <source>
        <dbReference type="Pfam" id="PF12697"/>
    </source>
</evidence>
<evidence type="ECO:0000313" key="3">
    <source>
        <dbReference type="EMBL" id="VYU46232.1"/>
    </source>
</evidence>
<dbReference type="InterPro" id="IPR000073">
    <property type="entry name" value="AB_hydrolase_1"/>
</dbReference>
<dbReference type="GO" id="GO:0016787">
    <property type="term" value="F:hydrolase activity"/>
    <property type="evidence" value="ECO:0007669"/>
    <property type="project" value="UniProtKB-KW"/>
</dbReference>
<dbReference type="SUPFAM" id="SSF53474">
    <property type="entry name" value="alpha/beta-Hydrolases"/>
    <property type="match status" value="1"/>
</dbReference>
<feature type="signal peptide" evidence="1">
    <location>
        <begin position="1"/>
        <end position="30"/>
    </location>
</feature>
<keyword evidence="3" id="KW-0378">Hydrolase</keyword>